<dbReference type="Proteomes" id="UP001060085">
    <property type="component" value="Linkage Group LG02"/>
</dbReference>
<gene>
    <name evidence="1" type="ORF">M9H77_09936</name>
</gene>
<keyword evidence="2" id="KW-1185">Reference proteome</keyword>
<organism evidence="1 2">
    <name type="scientific">Catharanthus roseus</name>
    <name type="common">Madagascar periwinkle</name>
    <name type="synonym">Vinca rosea</name>
    <dbReference type="NCBI Taxonomy" id="4058"/>
    <lineage>
        <taxon>Eukaryota</taxon>
        <taxon>Viridiplantae</taxon>
        <taxon>Streptophyta</taxon>
        <taxon>Embryophyta</taxon>
        <taxon>Tracheophyta</taxon>
        <taxon>Spermatophyta</taxon>
        <taxon>Magnoliopsida</taxon>
        <taxon>eudicotyledons</taxon>
        <taxon>Gunneridae</taxon>
        <taxon>Pentapetalae</taxon>
        <taxon>asterids</taxon>
        <taxon>lamiids</taxon>
        <taxon>Gentianales</taxon>
        <taxon>Apocynaceae</taxon>
        <taxon>Rauvolfioideae</taxon>
        <taxon>Vinceae</taxon>
        <taxon>Catharanthinae</taxon>
        <taxon>Catharanthus</taxon>
    </lineage>
</organism>
<proteinExistence type="predicted"/>
<sequence length="759" mass="88681">MKFGKEFEKQKVPECIEAYVDYNGLKHILWKVRRTKQNNQLPSSSRAAKQRLPLQRAISGSNQQCKSKGDIEDQVIAVDNVQQENSVKLYKTKFLLSPEEGGENEFMFFKKLDDELNKVNTFYKDKVEEVTREATSLNKQMDALVAFRIKVTTNPNHDVSSSLRRLSEDISSSSFSRISSSSSPQTTELMAGALISEAQTQQSTDDEINESSFKEVENELEHQPASLEILDRVKIINSLDGPISTVKGVFMDVKEKDLKFNKEELKRIEERLKTVFVEFYQKLRLLKHYSFMNLSAFSKILKKYEKITTRKAARAYMRAVDNSYLGISDEVNSLLNNVEATFIQHFSNSSRKEGMKSLRPKQKKQKHQITFFLGFFSGLSIALLISAVLLIQAKKNYWIQKRETCIWTIFSHFTDIYFWRRYRINYPFIFGFQRETELGYQEVFRLCNGLAMLVLGTFLAHVHIMESKSQDQRTSVEFIPLGLVTVTSIIMCCPFNILYRSSRFFLIKSLLHCICAPFYKVTLPDDFLADQLTSQGQAVRCFEYYICYYALERFSETPKNCHSRHIYTAFYYILAVIPFWIRFLQCLRRLFDEKDSAHAYNALRYLLTTIAIIIRTASQLRKKIIWKVLAFLSTAIATLTNTYWDIVVDWGLLRWKEKNFLLRDKLLVPHKSLYFVAMVLDVILRLTWLQRVLMTSNLYSLRGNTILSIFAFLEILRRGIWSFFRLENEHLNNVGKYRAFKSVPLPFNYTDEARQDKDN</sequence>
<reference evidence="2" key="1">
    <citation type="journal article" date="2023" name="Nat. Plants">
        <title>Single-cell RNA sequencing provides a high-resolution roadmap for understanding the multicellular compartmentation of specialized metabolism.</title>
        <authorList>
            <person name="Sun S."/>
            <person name="Shen X."/>
            <person name="Li Y."/>
            <person name="Li Y."/>
            <person name="Wang S."/>
            <person name="Li R."/>
            <person name="Zhang H."/>
            <person name="Shen G."/>
            <person name="Guo B."/>
            <person name="Wei J."/>
            <person name="Xu J."/>
            <person name="St-Pierre B."/>
            <person name="Chen S."/>
            <person name="Sun C."/>
        </authorList>
    </citation>
    <scope>NUCLEOTIDE SEQUENCE [LARGE SCALE GENOMIC DNA]</scope>
</reference>
<name>A0ACC0C2H2_CATRO</name>
<comment type="caution">
    <text evidence="1">The sequence shown here is derived from an EMBL/GenBank/DDBJ whole genome shotgun (WGS) entry which is preliminary data.</text>
</comment>
<accession>A0ACC0C2H2</accession>
<dbReference type="EMBL" id="CM044702">
    <property type="protein sequence ID" value="KAI5678986.1"/>
    <property type="molecule type" value="Genomic_DNA"/>
</dbReference>
<evidence type="ECO:0000313" key="1">
    <source>
        <dbReference type="EMBL" id="KAI5678986.1"/>
    </source>
</evidence>
<evidence type="ECO:0000313" key="2">
    <source>
        <dbReference type="Proteomes" id="UP001060085"/>
    </source>
</evidence>
<protein>
    <submittedName>
        <fullName evidence="1">Uncharacterized protein</fullName>
    </submittedName>
</protein>